<reference evidence="1" key="1">
    <citation type="journal article" date="2005" name="Proc. Natl. Acad. Sci. U.S.A.">
        <title>The psychrophilic lifestyle as revealed by the genome sequence of Colwellia psychrerythraea 34H through genomic and proteomic analyses.</title>
        <authorList>
            <person name="Methe B.A."/>
            <person name="Nelson K.E."/>
            <person name="Deming J.W."/>
            <person name="Momen B."/>
            <person name="Melamud E."/>
            <person name="Zhang X."/>
            <person name="Moult J."/>
            <person name="Madupu R."/>
            <person name="Nelson W.C."/>
            <person name="Dodson R.J."/>
            <person name="Brinkac L.M."/>
            <person name="Daugherty S.C."/>
            <person name="Durkin A.S."/>
            <person name="DeBoy R.T."/>
            <person name="Kolonay J.F."/>
            <person name="Sullivan S.A."/>
            <person name="Zhou L."/>
            <person name="Davidsen T.M."/>
            <person name="Wu M."/>
            <person name="Huston A.L."/>
            <person name="Lewis M."/>
            <person name="Weaver B."/>
            <person name="Weidman J.F."/>
            <person name="Khouri H."/>
            <person name="Utterback T.R."/>
            <person name="Feldblyum T.V."/>
            <person name="Fraser C.M."/>
        </authorList>
    </citation>
    <scope>NUCLEOTIDE SEQUENCE [LARGE SCALE GENOMIC DNA]</scope>
    <source>
        <strain evidence="1">34H</strain>
    </source>
</reference>
<proteinExistence type="predicted"/>
<name>Q47W85_COLP3</name>
<dbReference type="EMBL" id="CP000083">
    <property type="protein sequence ID" value="AAZ28466.1"/>
    <property type="molecule type" value="Genomic_DNA"/>
</dbReference>
<dbReference type="Proteomes" id="UP000000547">
    <property type="component" value="Chromosome"/>
</dbReference>
<evidence type="ECO:0000313" key="2">
    <source>
        <dbReference type="Proteomes" id="UP000000547"/>
    </source>
</evidence>
<dbReference type="HOGENOM" id="CLU_3355569_0_0_6"/>
<organism evidence="1 2">
    <name type="scientific">Colwellia psychrerythraea (strain 34H / ATCC BAA-681)</name>
    <name type="common">Vibrio psychroerythus</name>
    <dbReference type="NCBI Taxonomy" id="167879"/>
    <lineage>
        <taxon>Bacteria</taxon>
        <taxon>Pseudomonadati</taxon>
        <taxon>Pseudomonadota</taxon>
        <taxon>Gammaproteobacteria</taxon>
        <taxon>Alteromonadales</taxon>
        <taxon>Colwelliaceae</taxon>
        <taxon>Colwellia</taxon>
    </lineage>
</organism>
<evidence type="ECO:0000313" key="1">
    <source>
        <dbReference type="EMBL" id="AAZ28466.1"/>
    </source>
</evidence>
<protein>
    <submittedName>
        <fullName evidence="1">Uncharacterized protein</fullName>
    </submittedName>
</protein>
<dbReference type="AlphaFoldDB" id="Q47W85"/>
<gene>
    <name evidence="1" type="ordered locus">CPS_4287</name>
</gene>
<sequence>MAFTFGGLGENKLMVILLPLKVRDFSGGYLRALTTL</sequence>
<accession>Q47W85</accession>
<dbReference type="KEGG" id="cps:CPS_4287"/>